<dbReference type="OrthoDB" id="2498105at2759"/>
<keyword evidence="1" id="KW-0812">Transmembrane</keyword>
<dbReference type="EMBL" id="VSWC01000183">
    <property type="protein sequence ID" value="KAA1069409.1"/>
    <property type="molecule type" value="Genomic_DNA"/>
</dbReference>
<name>A0A5B0LZD0_PUCGR</name>
<protein>
    <submittedName>
        <fullName evidence="2">Uncharacterized protein</fullName>
    </submittedName>
</protein>
<keyword evidence="3" id="KW-1185">Reference proteome</keyword>
<organism evidence="2 3">
    <name type="scientific">Puccinia graminis f. sp. tritici</name>
    <dbReference type="NCBI Taxonomy" id="56615"/>
    <lineage>
        <taxon>Eukaryota</taxon>
        <taxon>Fungi</taxon>
        <taxon>Dikarya</taxon>
        <taxon>Basidiomycota</taxon>
        <taxon>Pucciniomycotina</taxon>
        <taxon>Pucciniomycetes</taxon>
        <taxon>Pucciniales</taxon>
        <taxon>Pucciniaceae</taxon>
        <taxon>Puccinia</taxon>
    </lineage>
</organism>
<proteinExistence type="predicted"/>
<reference evidence="2 3" key="1">
    <citation type="submission" date="2019-05" db="EMBL/GenBank/DDBJ databases">
        <title>Emergence of the Ug99 lineage of the wheat stem rust pathogen through somatic hybridization.</title>
        <authorList>
            <person name="Li F."/>
            <person name="Upadhyaya N.M."/>
            <person name="Sperschneider J."/>
            <person name="Matny O."/>
            <person name="Nguyen-Phuc H."/>
            <person name="Mago R."/>
            <person name="Raley C."/>
            <person name="Miller M.E."/>
            <person name="Silverstein K.A.T."/>
            <person name="Henningsen E."/>
            <person name="Hirsch C.D."/>
            <person name="Visser B."/>
            <person name="Pretorius Z.A."/>
            <person name="Steffenson B.J."/>
            <person name="Schwessinger B."/>
            <person name="Dodds P.N."/>
            <person name="Figueroa M."/>
        </authorList>
    </citation>
    <scope>NUCLEOTIDE SEQUENCE [LARGE SCALE GENOMIC DNA]</scope>
    <source>
        <strain evidence="2">21-0</strain>
    </source>
</reference>
<gene>
    <name evidence="2" type="ORF">PGT21_023638</name>
</gene>
<keyword evidence="1" id="KW-1133">Transmembrane helix</keyword>
<keyword evidence="1" id="KW-0472">Membrane</keyword>
<evidence type="ECO:0000256" key="1">
    <source>
        <dbReference type="SAM" id="Phobius"/>
    </source>
</evidence>
<evidence type="ECO:0000313" key="3">
    <source>
        <dbReference type="Proteomes" id="UP000324748"/>
    </source>
</evidence>
<comment type="caution">
    <text evidence="2">The sequence shown here is derived from an EMBL/GenBank/DDBJ whole genome shotgun (WGS) entry which is preliminary data.</text>
</comment>
<accession>A0A5B0LZD0</accession>
<dbReference type="Proteomes" id="UP000324748">
    <property type="component" value="Unassembled WGS sequence"/>
</dbReference>
<dbReference type="AlphaFoldDB" id="A0A5B0LZD0"/>
<feature type="transmembrane region" description="Helical" evidence="1">
    <location>
        <begin position="78"/>
        <end position="104"/>
    </location>
</feature>
<sequence length="269" mass="29361">MSVLRIPEEQPTCRCTASWDRRGSSLLGSGGLHLWNNIKPRLFPPKCSLIIPYPSKLSYPFHPKSCKSQPSSQSSAHVFISATMVAFNFGLLATLFLVIALVVAHPNNEGLVARDMSPEAKTKGRVSDKLDSLGKNVKWLNDAVQQQNLNSRVARERVAGYYQLFRDSFQYANDCGRLCFQSGSVVNVSAYKAFTQLDQLAKSVASKYGSGASTVMSPFSAYDTLVARTINGFAQEGTPAYNLLPPQFADSMAQVGFPQTAAAAHQIKN</sequence>
<evidence type="ECO:0000313" key="2">
    <source>
        <dbReference type="EMBL" id="KAA1069409.1"/>
    </source>
</evidence>